<dbReference type="InterPro" id="IPR034660">
    <property type="entry name" value="DinB/YfiT-like"/>
</dbReference>
<evidence type="ECO:0000313" key="3">
    <source>
        <dbReference type="Proteomes" id="UP000006049"/>
    </source>
</evidence>
<keyword evidence="3" id="KW-1185">Reference proteome</keyword>
<dbReference type="EMBL" id="CP003280">
    <property type="protein sequence ID" value="AFL82090.1"/>
    <property type="molecule type" value="Genomic_DNA"/>
</dbReference>
<dbReference type="HOGENOM" id="CLU_105789_2_0_10"/>
<organism evidence="2 3">
    <name type="scientific">Aequorivita sublithincola (strain DSM 14238 / LMG 21431 / ACAM 643 / 9-3)</name>
    <dbReference type="NCBI Taxonomy" id="746697"/>
    <lineage>
        <taxon>Bacteria</taxon>
        <taxon>Pseudomonadati</taxon>
        <taxon>Bacteroidota</taxon>
        <taxon>Flavobacteriia</taxon>
        <taxon>Flavobacteriales</taxon>
        <taxon>Flavobacteriaceae</taxon>
        <taxon>Aequorivita</taxon>
    </lineage>
</organism>
<dbReference type="Gene3D" id="1.20.120.450">
    <property type="entry name" value="dinb family like domain"/>
    <property type="match status" value="1"/>
</dbReference>
<sequence length="171" mass="19786">MKSSDLAPLEYNPFYKRYIDLVDNIDLLDAFKNGMSSTQSFFENIPEDKWNFQYAPNKWTPKDILMHISDTERVFGYRALYFARSNNAELKGFDENIFAENAFANNKTVDELLQNYLAVRNATLSLFKNFNTNQLMQIGQANGSNMSTRAAGFIICGHEKHHCNIITERYL</sequence>
<dbReference type="AlphaFoldDB" id="I3YYM2"/>
<proteinExistence type="predicted"/>
<feature type="domain" description="DinB-like" evidence="1">
    <location>
        <begin position="36"/>
        <end position="166"/>
    </location>
</feature>
<name>I3YYM2_AEQSU</name>
<dbReference type="KEGG" id="asl:Aeqsu_2637"/>
<dbReference type="STRING" id="746697.Aeqsu_2637"/>
<dbReference type="InterPro" id="IPR024775">
    <property type="entry name" value="DinB-like"/>
</dbReference>
<accession>I3YYM2</accession>
<protein>
    <recommendedName>
        <fullName evidence="1">DinB-like domain-containing protein</fullName>
    </recommendedName>
</protein>
<dbReference type="RefSeq" id="WP_014783339.1">
    <property type="nucleotide sequence ID" value="NC_018013.1"/>
</dbReference>
<evidence type="ECO:0000313" key="2">
    <source>
        <dbReference type="EMBL" id="AFL82090.1"/>
    </source>
</evidence>
<dbReference type="Pfam" id="PF12867">
    <property type="entry name" value="DinB_2"/>
    <property type="match status" value="1"/>
</dbReference>
<dbReference type="OrthoDB" id="9793216at2"/>
<reference evidence="2 3" key="1">
    <citation type="submission" date="2012-06" db="EMBL/GenBank/DDBJ databases">
        <title>The complete genome of Aequorivita sublithincola DSM 14238.</title>
        <authorList>
            <consortium name="US DOE Joint Genome Institute (JGI-PGF)"/>
            <person name="Lucas S."/>
            <person name="Copeland A."/>
            <person name="Lapidus A."/>
            <person name="Goodwin L."/>
            <person name="Pitluck S."/>
            <person name="Peters L."/>
            <person name="Munk A.C.C."/>
            <person name="Kyrpides N."/>
            <person name="Mavromatis K."/>
            <person name="Pagani I."/>
            <person name="Ivanova N."/>
            <person name="Ovchinnikova G."/>
            <person name="Zeytun A."/>
            <person name="Detter J.C."/>
            <person name="Han C."/>
            <person name="Land M."/>
            <person name="Hauser L."/>
            <person name="Markowitz V."/>
            <person name="Cheng J.-F."/>
            <person name="Hugenholtz P."/>
            <person name="Woyke T."/>
            <person name="Wu D."/>
            <person name="Tindall B."/>
            <person name="Faehnrich R."/>
            <person name="Brambilla E."/>
            <person name="Klenk H.-P."/>
            <person name="Eisen J.A."/>
        </authorList>
    </citation>
    <scope>NUCLEOTIDE SEQUENCE [LARGE SCALE GENOMIC DNA]</scope>
    <source>
        <strain evidence="3">DSM 14238 / LMG 21431 / ACAM 643 / 9-3</strain>
    </source>
</reference>
<dbReference type="SUPFAM" id="SSF109854">
    <property type="entry name" value="DinB/YfiT-like putative metalloenzymes"/>
    <property type="match status" value="1"/>
</dbReference>
<gene>
    <name evidence="2" type="ordered locus">Aeqsu_2637</name>
</gene>
<dbReference type="eggNOG" id="COG2318">
    <property type="taxonomic scope" value="Bacteria"/>
</dbReference>
<dbReference type="Proteomes" id="UP000006049">
    <property type="component" value="Chromosome"/>
</dbReference>
<evidence type="ECO:0000259" key="1">
    <source>
        <dbReference type="Pfam" id="PF12867"/>
    </source>
</evidence>